<organism evidence="1 2">
    <name type="scientific">Peptoniphilus grossensis</name>
    <dbReference type="NCBI Taxonomy" id="1465756"/>
    <lineage>
        <taxon>Bacteria</taxon>
        <taxon>Bacillati</taxon>
        <taxon>Bacillota</taxon>
        <taxon>Tissierellia</taxon>
        <taxon>Tissierellales</taxon>
        <taxon>Peptoniphilaceae</taxon>
        <taxon>Peptoniphilus</taxon>
    </lineage>
</organism>
<dbReference type="Pfam" id="PF12900">
    <property type="entry name" value="Pyridox_ox_2"/>
    <property type="match status" value="1"/>
</dbReference>
<keyword evidence="2" id="KW-1185">Reference proteome</keyword>
<evidence type="ECO:0000313" key="1">
    <source>
        <dbReference type="EMBL" id="MEF3318750.1"/>
    </source>
</evidence>
<proteinExistence type="predicted"/>
<dbReference type="PANTHER" id="PTHR34071:SF2">
    <property type="entry name" value="FLAVIN-NUCLEOTIDE-BINDING PROTEIN"/>
    <property type="match status" value="1"/>
</dbReference>
<dbReference type="Gene3D" id="2.30.110.10">
    <property type="entry name" value="Electron Transport, Fmn-binding Protein, Chain A"/>
    <property type="match status" value="1"/>
</dbReference>
<sequence>MFRQMRRIKQELPLDEAKKLLMKNKRGVISLNGEEGYPYAIPINYFYDEEENKLYFHGTKTGYKVDCIKNNNKASFVTYGDEELSDNGWSYYLKSVVVFGKIEIVEDRELAAKKLRELAAKYYPSLSEVDAVMERSFDNALVYYLDIAHMTCKKVHEK</sequence>
<accession>A0ABU7XCD0</accession>
<dbReference type="Proteomes" id="UP001328425">
    <property type="component" value="Unassembled WGS sequence"/>
</dbReference>
<reference evidence="1 2" key="1">
    <citation type="submission" date="2022-11" db="EMBL/GenBank/DDBJ databases">
        <title>The First Case of Preauricular Fistular Abscess Caused by Peptoniphilus grossensis.</title>
        <authorList>
            <person name="Byun J.-H."/>
        </authorList>
    </citation>
    <scope>NUCLEOTIDE SEQUENCE [LARGE SCALE GENOMIC DNA]</scope>
    <source>
        <strain evidence="1 2">GYB008</strain>
    </source>
</reference>
<dbReference type="InterPro" id="IPR024747">
    <property type="entry name" value="Pyridox_Oxase-rel"/>
</dbReference>
<dbReference type="RefSeq" id="WP_332087750.1">
    <property type="nucleotide sequence ID" value="NZ_JARBCY010000052.1"/>
</dbReference>
<dbReference type="InterPro" id="IPR012349">
    <property type="entry name" value="Split_barrel_FMN-bd"/>
</dbReference>
<protein>
    <submittedName>
        <fullName evidence="1">Pyridoxamine 5'-phosphate oxidase family protein</fullName>
    </submittedName>
</protein>
<name>A0ABU7XCD0_9FIRM</name>
<gene>
    <name evidence="1" type="ORF">PV361_08545</name>
</gene>
<evidence type="ECO:0000313" key="2">
    <source>
        <dbReference type="Proteomes" id="UP001328425"/>
    </source>
</evidence>
<dbReference type="PANTHER" id="PTHR34071">
    <property type="entry name" value="5-NITROIMIDAZOLE ANTIBIOTICS RESISTANCE PROTEIN, NIMA-FAMILY-RELATED PROTEIN-RELATED"/>
    <property type="match status" value="1"/>
</dbReference>
<dbReference type="EMBL" id="JARBCY010000052">
    <property type="protein sequence ID" value="MEF3318750.1"/>
    <property type="molecule type" value="Genomic_DNA"/>
</dbReference>
<dbReference type="SUPFAM" id="SSF50475">
    <property type="entry name" value="FMN-binding split barrel"/>
    <property type="match status" value="1"/>
</dbReference>
<comment type="caution">
    <text evidence="1">The sequence shown here is derived from an EMBL/GenBank/DDBJ whole genome shotgun (WGS) entry which is preliminary data.</text>
</comment>